<dbReference type="Proteomes" id="UP000527355">
    <property type="component" value="Unassembled WGS sequence"/>
</dbReference>
<reference evidence="2 3" key="1">
    <citation type="journal article" date="2020" name="Nature">
        <title>Six reference-quality genomes reveal evolution of bat adaptations.</title>
        <authorList>
            <person name="Jebb D."/>
            <person name="Huang Z."/>
            <person name="Pippel M."/>
            <person name="Hughes G.M."/>
            <person name="Lavrichenko K."/>
            <person name="Devanna P."/>
            <person name="Winkler S."/>
            <person name="Jermiin L.S."/>
            <person name="Skirmuntt E.C."/>
            <person name="Katzourakis A."/>
            <person name="Burkitt-Gray L."/>
            <person name="Ray D.A."/>
            <person name="Sullivan K.A.M."/>
            <person name="Roscito J.G."/>
            <person name="Kirilenko B.M."/>
            <person name="Davalos L.M."/>
            <person name="Corthals A.P."/>
            <person name="Power M.L."/>
            <person name="Jones G."/>
            <person name="Ransome R.D."/>
            <person name="Dechmann D.K.N."/>
            <person name="Locatelli A.G."/>
            <person name="Puechmaille S.J."/>
            <person name="Fedrigo O."/>
            <person name="Jarvis E.D."/>
            <person name="Hiller M."/>
            <person name="Vernes S.C."/>
            <person name="Myers E.W."/>
            <person name="Teeling E.C."/>
        </authorList>
    </citation>
    <scope>NUCLEOTIDE SEQUENCE [LARGE SCALE GENOMIC DNA]</scope>
    <source>
        <strain evidence="2">MMyoMyo1</strain>
        <tissue evidence="2">Flight muscle</tissue>
    </source>
</reference>
<organism evidence="2 3">
    <name type="scientific">Myotis myotis</name>
    <name type="common">Greater mouse-eared bat</name>
    <name type="synonym">Vespertilio myotis</name>
    <dbReference type="NCBI Taxonomy" id="51298"/>
    <lineage>
        <taxon>Eukaryota</taxon>
        <taxon>Metazoa</taxon>
        <taxon>Chordata</taxon>
        <taxon>Craniata</taxon>
        <taxon>Vertebrata</taxon>
        <taxon>Euteleostomi</taxon>
        <taxon>Mammalia</taxon>
        <taxon>Eutheria</taxon>
        <taxon>Laurasiatheria</taxon>
        <taxon>Chiroptera</taxon>
        <taxon>Yangochiroptera</taxon>
        <taxon>Vespertilionidae</taxon>
        <taxon>Myotis</taxon>
    </lineage>
</organism>
<evidence type="ECO:0000313" key="3">
    <source>
        <dbReference type="Proteomes" id="UP000527355"/>
    </source>
</evidence>
<dbReference type="InterPro" id="IPR031273">
    <property type="entry name" value="PARP4"/>
</dbReference>
<sequence length="322" mass="36599">MTVGVFANCTFCLKVKHLPGQQKKKLQTDIKENGGNVSFLLNPQCTHIILDNADVLSQYQLKSIQKNHIQIANLDFIWESIKEGRLLDVKNYNPNKSLDTTLPPYQETSSSEVKADKLSLDNATETENIVKLTKFYTKNVEIPHFPQDFEVAKYNILEKMGTEGGREIAVVELQCSQDPGYPAFLIVAHFLPDGGTEPRKQFSVKQTSEDASEYYENYLEELKKQGFLLRELFTPEATQLASEKLQALLLEEVIHSSTLSQEVSDLVEMIWAEALGHLEHTLLESMSRISLNDRTRRILRGDELLRKPNSPTDVTQWLSVDL</sequence>
<comment type="caution">
    <text evidence="2">The sequence shown here is derived from an EMBL/GenBank/DDBJ whole genome shotgun (WGS) entry which is preliminary data.</text>
</comment>
<dbReference type="InterPro" id="IPR001357">
    <property type="entry name" value="BRCT_dom"/>
</dbReference>
<dbReference type="GO" id="GO:0005737">
    <property type="term" value="C:cytoplasm"/>
    <property type="evidence" value="ECO:0007669"/>
    <property type="project" value="TreeGrafter"/>
</dbReference>
<dbReference type="Gene3D" id="3.40.50.10190">
    <property type="entry name" value="BRCT domain"/>
    <property type="match status" value="1"/>
</dbReference>
<dbReference type="GO" id="GO:0003950">
    <property type="term" value="F:NAD+ poly-ADP-ribosyltransferase activity"/>
    <property type="evidence" value="ECO:0007669"/>
    <property type="project" value="InterPro"/>
</dbReference>
<keyword evidence="3" id="KW-1185">Reference proteome</keyword>
<dbReference type="VEuPathDB" id="HostDB:GeneID_118650299"/>
<dbReference type="SUPFAM" id="SSF52113">
    <property type="entry name" value="BRCT domain"/>
    <property type="match status" value="1"/>
</dbReference>
<evidence type="ECO:0000259" key="1">
    <source>
        <dbReference type="PROSITE" id="PS50172"/>
    </source>
</evidence>
<dbReference type="CDD" id="cd17726">
    <property type="entry name" value="BRCT_PARP4_like"/>
    <property type="match status" value="1"/>
</dbReference>
<dbReference type="EMBL" id="JABWUV010000003">
    <property type="protein sequence ID" value="KAF6369973.1"/>
    <property type="molecule type" value="Genomic_DNA"/>
</dbReference>
<dbReference type="PANTHER" id="PTHR46530:SF1">
    <property type="entry name" value="PROTEIN MONO-ADP-RIBOSYLTRANSFERASE PARP4"/>
    <property type="match status" value="1"/>
</dbReference>
<dbReference type="InterPro" id="IPR036420">
    <property type="entry name" value="BRCT_dom_sf"/>
</dbReference>
<name>A0A7J7Z6T6_MYOMY</name>
<feature type="domain" description="BRCT" evidence="1">
    <location>
        <begin position="1"/>
        <end position="94"/>
    </location>
</feature>
<dbReference type="FunFam" id="3.40.50.10190:FF:000065">
    <property type="entry name" value="Poly [ADP-ribose] polymerase"/>
    <property type="match status" value="1"/>
</dbReference>
<accession>A0A7J7Z6T6</accession>
<proteinExistence type="predicted"/>
<gene>
    <name evidence="2" type="ORF">mMyoMyo1_014798</name>
</gene>
<dbReference type="PROSITE" id="PS50172">
    <property type="entry name" value="BRCT"/>
    <property type="match status" value="1"/>
</dbReference>
<dbReference type="Pfam" id="PF00533">
    <property type="entry name" value="BRCT"/>
    <property type="match status" value="1"/>
</dbReference>
<dbReference type="Pfam" id="PF26166">
    <property type="entry name" value="WGR-like_PARP4"/>
    <property type="match status" value="1"/>
</dbReference>
<dbReference type="AlphaFoldDB" id="A0A7J7Z6T6"/>
<dbReference type="InterPro" id="IPR058905">
    <property type="entry name" value="WGR-like_PARP4"/>
</dbReference>
<evidence type="ECO:0000313" key="2">
    <source>
        <dbReference type="EMBL" id="KAF6369973.1"/>
    </source>
</evidence>
<dbReference type="PANTHER" id="PTHR46530">
    <property type="entry name" value="PROTEIN MONO-ADP-RIBOSYLTRANSFERASE PARP4"/>
    <property type="match status" value="1"/>
</dbReference>
<dbReference type="SMART" id="SM00292">
    <property type="entry name" value="BRCT"/>
    <property type="match status" value="1"/>
</dbReference>
<protein>
    <submittedName>
        <fullName evidence="2">Poly(ADP-ribose) polymerase family member 4</fullName>
    </submittedName>
</protein>